<dbReference type="Gene3D" id="3.40.50.1110">
    <property type="entry name" value="SGNH hydrolase"/>
    <property type="match status" value="1"/>
</dbReference>
<organism evidence="1 2">
    <name type="scientific">Candidatus Shapirobacteria bacterium GW2011_GWE1_38_10</name>
    <dbReference type="NCBI Taxonomy" id="1618488"/>
    <lineage>
        <taxon>Bacteria</taxon>
        <taxon>Candidatus Shapironibacteriota</taxon>
    </lineage>
</organism>
<proteinExistence type="predicted"/>
<dbReference type="EMBL" id="LBTX01000001">
    <property type="protein sequence ID" value="KKQ50813.1"/>
    <property type="molecule type" value="Genomic_DNA"/>
</dbReference>
<accession>A0A0G0I670</accession>
<evidence type="ECO:0000313" key="2">
    <source>
        <dbReference type="Proteomes" id="UP000034231"/>
    </source>
</evidence>
<evidence type="ECO:0000313" key="1">
    <source>
        <dbReference type="EMBL" id="KKQ50813.1"/>
    </source>
</evidence>
<dbReference type="Proteomes" id="UP000034231">
    <property type="component" value="Unassembled WGS sequence"/>
</dbReference>
<gene>
    <name evidence="1" type="ORF">US68_C0001G0012</name>
</gene>
<dbReference type="InterPro" id="IPR036514">
    <property type="entry name" value="SGNH_hydro_sf"/>
</dbReference>
<reference evidence="1 2" key="1">
    <citation type="journal article" date="2015" name="Nature">
        <title>rRNA introns, odd ribosomes, and small enigmatic genomes across a large radiation of phyla.</title>
        <authorList>
            <person name="Brown C.T."/>
            <person name="Hug L.A."/>
            <person name="Thomas B.C."/>
            <person name="Sharon I."/>
            <person name="Castelle C.J."/>
            <person name="Singh A."/>
            <person name="Wilkins M.J."/>
            <person name="Williams K.H."/>
            <person name="Banfield J.F."/>
        </authorList>
    </citation>
    <scope>NUCLEOTIDE SEQUENCE [LARGE SCALE GENOMIC DNA]</scope>
</reference>
<dbReference type="AlphaFoldDB" id="A0A0G0I670"/>
<dbReference type="SUPFAM" id="SSF52266">
    <property type="entry name" value="SGNH hydrolase"/>
    <property type="match status" value="1"/>
</dbReference>
<dbReference type="CDD" id="cd00229">
    <property type="entry name" value="SGNH_hydrolase"/>
    <property type="match status" value="1"/>
</dbReference>
<sequence length="275" mass="30378">MPLFFFPLYYQLLQAYHPSSYTPSTPIISVNETTPTPKPNVLGLKTIVPSYIPPIGGDGNIIDLVLLGDSMIDTLSKDICQQSFQKYFPFTKFNILKYGYGSTNIESALKRLTETTSYLGQNNPSILSQNADIILIESFAYNNFGNSQAGIDRQSQALQKLTSTIKKESPHTKILLASTIAPNSVTFGNGIKDVHFSAFQKIEKTNTIKLYLQNLVNFANKNNFALADTFHPSLFGQNGSELLISSTDHLHPSPLGSELFCDTVAKSILDNQLIN</sequence>
<protein>
    <recommendedName>
        <fullName evidence="3">SGNH hydrolase-type esterase domain-containing protein</fullName>
    </recommendedName>
</protein>
<comment type="caution">
    <text evidence="1">The sequence shown here is derived from an EMBL/GenBank/DDBJ whole genome shotgun (WGS) entry which is preliminary data.</text>
</comment>
<name>A0A0G0I670_9BACT</name>
<evidence type="ECO:0008006" key="3">
    <source>
        <dbReference type="Google" id="ProtNLM"/>
    </source>
</evidence>